<organism evidence="1 3">
    <name type="scientific">Burkholderia pseudomallei</name>
    <name type="common">Pseudomonas pseudomallei</name>
    <dbReference type="NCBI Taxonomy" id="28450"/>
    <lineage>
        <taxon>Bacteria</taxon>
        <taxon>Pseudomonadati</taxon>
        <taxon>Pseudomonadota</taxon>
        <taxon>Betaproteobacteria</taxon>
        <taxon>Burkholderiales</taxon>
        <taxon>Burkholderiaceae</taxon>
        <taxon>Burkholderia</taxon>
        <taxon>pseudomallei group</taxon>
    </lineage>
</organism>
<evidence type="ECO:0000313" key="2">
    <source>
        <dbReference type="EMBL" id="PJO65442.1"/>
    </source>
</evidence>
<dbReference type="RefSeq" id="WP_004557066.1">
    <property type="nucleotide sequence ID" value="NZ_AP028073.1"/>
</dbReference>
<evidence type="ECO:0000313" key="4">
    <source>
        <dbReference type="Proteomes" id="UP000231878"/>
    </source>
</evidence>
<dbReference type="AlphaFoldDB" id="A0A069B253"/>
<protein>
    <submittedName>
        <fullName evidence="1">Uncharacterized protein</fullName>
    </submittedName>
</protein>
<dbReference type="EMBL" id="PHRB01000013">
    <property type="protein sequence ID" value="PJO65442.1"/>
    <property type="molecule type" value="Genomic_DNA"/>
</dbReference>
<accession>A0A069B253</accession>
<reference evidence="1 3" key="1">
    <citation type="submission" date="2014-08" db="EMBL/GenBank/DDBJ databases">
        <authorList>
            <person name="Bunnell A."/>
            <person name="Chain P.S."/>
            <person name="Chertkov O."/>
            <person name="Currie B.J."/>
            <person name="Daligault H.E."/>
            <person name="Davenport K.W."/>
            <person name="Davis C."/>
            <person name="Gleasner C.D."/>
            <person name="Johnson S.L."/>
            <person name="Kaestli M."/>
            <person name="Koren S."/>
            <person name="Kunde Y.A."/>
            <person name="Mayo M."/>
            <person name="McMurry K.K."/>
            <person name="Price E.P."/>
            <person name="Reitenga K.G."/>
            <person name="Robison R."/>
            <person name="Rosovitz M.J."/>
            <person name="Sarovich D.S."/>
            <person name="Teshima H."/>
        </authorList>
    </citation>
    <scope>NUCLEOTIDE SEQUENCE [LARGE SCALE GENOMIC DNA]</scope>
    <source>
        <strain evidence="1 3">MSHR44</strain>
    </source>
</reference>
<dbReference type="OrthoDB" id="6015875at2"/>
<comment type="caution">
    <text evidence="1">The sequence shown here is derived from an EMBL/GenBank/DDBJ whole genome shotgun (WGS) entry which is preliminary data.</text>
</comment>
<evidence type="ECO:0000313" key="1">
    <source>
        <dbReference type="EMBL" id="KGX08805.1"/>
    </source>
</evidence>
<dbReference type="EMBL" id="JQIM01000010">
    <property type="protein sequence ID" value="KGX08805.1"/>
    <property type="molecule type" value="Genomic_DNA"/>
</dbReference>
<proteinExistence type="predicted"/>
<gene>
    <name evidence="2" type="ORF">CWD88_15310</name>
    <name evidence="1" type="ORF">Y036_3464</name>
</gene>
<dbReference type="KEGG" id="but:X994_468"/>
<dbReference type="Proteomes" id="UP000030475">
    <property type="component" value="Unassembled WGS sequence"/>
</dbReference>
<reference evidence="2 4" key="2">
    <citation type="submission" date="2017-11" db="EMBL/GenBank/DDBJ databases">
        <title>Molecular characterization of Burkholderia pseudomallei and closely related isolates from Vietnam.</title>
        <authorList>
            <person name="Ustinov D.V."/>
            <person name="Antonov A.S."/>
            <person name="Avdusheva E.F."/>
            <person name="Shpak I.M."/>
            <person name="Zakharova I.B."/>
            <person name="Thi L.A."/>
            <person name="Teteryatnikova N."/>
            <person name="Lopasteyskaya Y.A."/>
            <person name="Kuzyutina J.A."/>
            <person name="Ngo T.N."/>
            <person name="Victorov D.V."/>
        </authorList>
    </citation>
    <scope>NUCLEOTIDE SEQUENCE [LARGE SCALE GENOMIC DNA]</scope>
    <source>
        <strain evidence="2 4">V1512</strain>
    </source>
</reference>
<name>A0A069B253_BURPE</name>
<sequence>MNTAVIASDSPDDQESGSFEAYFRDSAFAIESPIAWALSQRLETLDALRGLISGSQAVARLRLLVFLELAGQPQGRLQRDDLTQLFHVLKSDALDVVLKRLRELGLLVWDATAQDYHLSSLAQQVHALLAPLTRAATEDDEMATLLAQVAGAQALGLSDASQIKHLHAQLARLHDEFADAIASGSEARLRDARPRFERALTLVERAGEALTALIRSDYDDPRLEREARSLGHSQARLLAMASQFTRALQQADRQRVTLGSTGVTSSDVRAWLQSHPALYELLGDALSTGVRPLFVSGHDLLDVAEGEFERERPDPQRSVGLPPAVHAKPGELEAVRMPVELGMLIAQLSDWSVVPAGELPLQRRVGEVVLGGRFAQAAYRMQLLPLLGDVQARGLQGQTGDFARLPWRAALLPVLDEVDDPHVAALSAGHLQPENLPDQDERFS</sequence>
<evidence type="ECO:0000313" key="3">
    <source>
        <dbReference type="Proteomes" id="UP000030475"/>
    </source>
</evidence>
<dbReference type="Proteomes" id="UP000231878">
    <property type="component" value="Unassembled WGS sequence"/>
</dbReference>